<dbReference type="InterPro" id="IPR008271">
    <property type="entry name" value="Ser/Thr_kinase_AS"/>
</dbReference>
<name>A0A507C210_9FUNG</name>
<keyword evidence="3" id="KW-0963">Cytoplasm</keyword>
<evidence type="ECO:0000313" key="16">
    <source>
        <dbReference type="Proteomes" id="UP000319731"/>
    </source>
</evidence>
<dbReference type="PROSITE" id="PS00107">
    <property type="entry name" value="PROTEIN_KINASE_ATP"/>
    <property type="match status" value="1"/>
</dbReference>
<keyword evidence="4" id="KW-0723">Serine/threonine-protein kinase</keyword>
<evidence type="ECO:0000256" key="3">
    <source>
        <dbReference type="ARBA" id="ARBA00022490"/>
    </source>
</evidence>
<evidence type="ECO:0000259" key="14">
    <source>
        <dbReference type="PROSITE" id="PS50011"/>
    </source>
</evidence>
<proteinExistence type="predicted"/>
<dbReference type="Pfam" id="PF13426">
    <property type="entry name" value="PAS_9"/>
    <property type="match status" value="2"/>
</dbReference>
<dbReference type="SMART" id="SM00091">
    <property type="entry name" value="PAS"/>
    <property type="match status" value="3"/>
</dbReference>
<dbReference type="Gene3D" id="1.10.510.10">
    <property type="entry name" value="Transferase(Phosphotransferase) domain 1"/>
    <property type="match status" value="1"/>
</dbReference>
<keyword evidence="9 12" id="KW-0067">ATP-binding</keyword>
<organism evidence="15 16">
    <name type="scientific">Synchytrium microbalum</name>
    <dbReference type="NCBI Taxonomy" id="1806994"/>
    <lineage>
        <taxon>Eukaryota</taxon>
        <taxon>Fungi</taxon>
        <taxon>Fungi incertae sedis</taxon>
        <taxon>Chytridiomycota</taxon>
        <taxon>Chytridiomycota incertae sedis</taxon>
        <taxon>Chytridiomycetes</taxon>
        <taxon>Synchytriales</taxon>
        <taxon>Synchytriaceae</taxon>
        <taxon>Synchytrium</taxon>
    </lineage>
</organism>
<feature type="region of interest" description="Disordered" evidence="13">
    <location>
        <begin position="207"/>
        <end position="235"/>
    </location>
</feature>
<dbReference type="InterPro" id="IPR011009">
    <property type="entry name" value="Kinase-like_dom_sf"/>
</dbReference>
<dbReference type="PANTHER" id="PTHR24346:SF51">
    <property type="entry name" value="PAS DOMAIN-CONTAINING SERINE_THREONINE-PROTEIN KINASE"/>
    <property type="match status" value="1"/>
</dbReference>
<evidence type="ECO:0000256" key="1">
    <source>
        <dbReference type="ARBA" id="ARBA00004496"/>
    </source>
</evidence>
<feature type="region of interest" description="Disordered" evidence="13">
    <location>
        <begin position="1"/>
        <end position="21"/>
    </location>
</feature>
<dbReference type="GeneID" id="42003291"/>
<comment type="caution">
    <text evidence="15">The sequence shown here is derived from an EMBL/GenBank/DDBJ whole genome shotgun (WGS) entry which is preliminary data.</text>
</comment>
<evidence type="ECO:0000256" key="7">
    <source>
        <dbReference type="ARBA" id="ARBA00022741"/>
    </source>
</evidence>
<evidence type="ECO:0000256" key="10">
    <source>
        <dbReference type="ARBA" id="ARBA00047899"/>
    </source>
</evidence>
<dbReference type="InterPro" id="IPR035965">
    <property type="entry name" value="PAS-like_dom_sf"/>
</dbReference>
<dbReference type="FunFam" id="3.30.200.20:FF:000314">
    <property type="entry name" value="Serine/threonine protein kinase"/>
    <property type="match status" value="1"/>
</dbReference>
<dbReference type="GO" id="GO:0005634">
    <property type="term" value="C:nucleus"/>
    <property type="evidence" value="ECO:0007669"/>
    <property type="project" value="TreeGrafter"/>
</dbReference>
<dbReference type="Gene3D" id="3.30.450.20">
    <property type="entry name" value="PAS domain"/>
    <property type="match status" value="1"/>
</dbReference>
<evidence type="ECO:0000256" key="8">
    <source>
        <dbReference type="ARBA" id="ARBA00022777"/>
    </source>
</evidence>
<dbReference type="InterPro" id="IPR017441">
    <property type="entry name" value="Protein_kinase_ATP_BS"/>
</dbReference>
<accession>A0A507C210</accession>
<keyword evidence="16" id="KW-1185">Reference proteome</keyword>
<evidence type="ECO:0000256" key="11">
    <source>
        <dbReference type="ARBA" id="ARBA00048679"/>
    </source>
</evidence>
<dbReference type="AlphaFoldDB" id="A0A507C210"/>
<dbReference type="InterPro" id="IPR000014">
    <property type="entry name" value="PAS"/>
</dbReference>
<evidence type="ECO:0000313" key="15">
    <source>
        <dbReference type="EMBL" id="TPX35550.1"/>
    </source>
</evidence>
<dbReference type="STRING" id="1806994.A0A507C210"/>
<keyword evidence="7 12" id="KW-0547">Nucleotide-binding</keyword>
<feature type="domain" description="Protein kinase" evidence="14">
    <location>
        <begin position="867"/>
        <end position="1124"/>
    </location>
</feature>
<dbReference type="SMART" id="SM00220">
    <property type="entry name" value="S_TKc"/>
    <property type="match status" value="1"/>
</dbReference>
<evidence type="ECO:0000256" key="2">
    <source>
        <dbReference type="ARBA" id="ARBA00012513"/>
    </source>
</evidence>
<comment type="catalytic activity">
    <reaction evidence="10">
        <text>L-threonyl-[protein] + ATP = O-phospho-L-threonyl-[protein] + ADP + H(+)</text>
        <dbReference type="Rhea" id="RHEA:46608"/>
        <dbReference type="Rhea" id="RHEA-COMP:11060"/>
        <dbReference type="Rhea" id="RHEA-COMP:11605"/>
        <dbReference type="ChEBI" id="CHEBI:15378"/>
        <dbReference type="ChEBI" id="CHEBI:30013"/>
        <dbReference type="ChEBI" id="CHEBI:30616"/>
        <dbReference type="ChEBI" id="CHEBI:61977"/>
        <dbReference type="ChEBI" id="CHEBI:456216"/>
        <dbReference type="EC" id="2.7.11.1"/>
    </reaction>
</comment>
<dbReference type="Gene3D" id="3.30.200.20">
    <property type="entry name" value="Phosphorylase Kinase, domain 1"/>
    <property type="match status" value="1"/>
</dbReference>
<dbReference type="GO" id="GO:0004674">
    <property type="term" value="F:protein serine/threonine kinase activity"/>
    <property type="evidence" value="ECO:0007669"/>
    <property type="project" value="UniProtKB-KW"/>
</dbReference>
<dbReference type="CDD" id="cd00130">
    <property type="entry name" value="PAS"/>
    <property type="match status" value="1"/>
</dbReference>
<dbReference type="PROSITE" id="PS00108">
    <property type="entry name" value="PROTEIN_KINASE_ST"/>
    <property type="match status" value="1"/>
</dbReference>
<dbReference type="GO" id="GO:0045719">
    <property type="term" value="P:negative regulation of glycogen biosynthetic process"/>
    <property type="evidence" value="ECO:0007669"/>
    <property type="project" value="TreeGrafter"/>
</dbReference>
<gene>
    <name evidence="15" type="ORF">SmJEL517_g02066</name>
</gene>
<evidence type="ECO:0000256" key="12">
    <source>
        <dbReference type="PROSITE-ProRule" id="PRU10141"/>
    </source>
</evidence>
<dbReference type="InterPro" id="IPR000719">
    <property type="entry name" value="Prot_kinase_dom"/>
</dbReference>
<evidence type="ECO:0000256" key="4">
    <source>
        <dbReference type="ARBA" id="ARBA00022527"/>
    </source>
</evidence>
<evidence type="ECO:0000256" key="9">
    <source>
        <dbReference type="ARBA" id="ARBA00022840"/>
    </source>
</evidence>
<dbReference type="EC" id="2.7.11.1" evidence="2"/>
<feature type="binding site" evidence="12">
    <location>
        <position position="902"/>
    </location>
    <ligand>
        <name>ATP</name>
        <dbReference type="ChEBI" id="CHEBI:30616"/>
    </ligand>
</feature>
<dbReference type="GO" id="GO:0005524">
    <property type="term" value="F:ATP binding"/>
    <property type="evidence" value="ECO:0007669"/>
    <property type="project" value="UniProtKB-UniRule"/>
</dbReference>
<dbReference type="Proteomes" id="UP000319731">
    <property type="component" value="Unassembled WGS sequence"/>
</dbReference>
<dbReference type="SUPFAM" id="SSF56112">
    <property type="entry name" value="Protein kinase-like (PK-like)"/>
    <property type="match status" value="1"/>
</dbReference>
<evidence type="ECO:0000256" key="5">
    <source>
        <dbReference type="ARBA" id="ARBA00022553"/>
    </source>
</evidence>
<evidence type="ECO:0000256" key="13">
    <source>
        <dbReference type="SAM" id="MobiDB-lite"/>
    </source>
</evidence>
<keyword evidence="6" id="KW-0808">Transferase</keyword>
<protein>
    <recommendedName>
        <fullName evidence="2">non-specific serine/threonine protein kinase</fullName>
        <ecNumber evidence="2">2.7.11.1</ecNumber>
    </recommendedName>
</protein>
<feature type="region of interest" description="Disordered" evidence="13">
    <location>
        <begin position="788"/>
        <end position="821"/>
    </location>
</feature>
<dbReference type="PANTHER" id="PTHR24346">
    <property type="entry name" value="MAP/MICROTUBULE AFFINITY-REGULATING KINASE"/>
    <property type="match status" value="1"/>
</dbReference>
<dbReference type="SUPFAM" id="SSF55785">
    <property type="entry name" value="PYP-like sensor domain (PAS domain)"/>
    <property type="match status" value="1"/>
</dbReference>
<dbReference type="Pfam" id="PF00069">
    <property type="entry name" value="Pkinase"/>
    <property type="match status" value="1"/>
</dbReference>
<feature type="compositionally biased region" description="Low complexity" evidence="13">
    <location>
        <begin position="217"/>
        <end position="235"/>
    </location>
</feature>
<dbReference type="EMBL" id="QEAO01000008">
    <property type="protein sequence ID" value="TPX35550.1"/>
    <property type="molecule type" value="Genomic_DNA"/>
</dbReference>
<dbReference type="RefSeq" id="XP_031026023.1">
    <property type="nucleotide sequence ID" value="XM_031167994.1"/>
</dbReference>
<sequence>MLYSNSQDQNTWSPISDKAVSNGKWPYVSRESNRELQLASDTILEVTKDYKEFSEYLPNRIIEAEIRLEVSRQVYDREDDIIYMLNKADTRYGQGLMNTLVLTGGSGAMITDITEIAAADHGSWRKKVRHVNRVGSGDVLTAISYGIVEVYVRGQVVEETVLAQSSIARVQISSVLLQILGYLVPALVKQDDGELFTIEEADAPHLGGISRLREDSSSSNSSARRSNTPNNSHVSFFPSESPYSFSFTSQSDAKSESRRGLLYKSLDFVKNRNVASKVGTIVTNGLDEEEERLSTPPLRSASSPNLSNLGKQIAAGGLGLVPRSLMGGSSRSPYSPAQASPLSAAFSPIPLIPSIPENIPHPIAVPLIAPLSISTVRKNDYSAMLPPSLPSAPVMRARSLHSPTRFLPPNKAMMTTNADMKVLTANDQALFIFATPQRELIGASILNLLVPSYREKYQKYFRQDPQKKDVVLVCGKVIRVLKKDGTQVPTSLWLKRTLDDKGGSIFIWVLEAIKETTVAVIVSAMTCELVEVRGPFEELFGWEPQEVYDLKITDLIPAIDNGNSHVKDFEVINEHKFFGARSRRGAVVPIIAKYFGNAEDNPLSLGRQPGHVHIQITSMPNIAGVLTCDSKGNVQSCNSVFAKYLFGLGSKHLEGKVITEVIPQFWQLVETFEDGRSEKIISAREARRVAAAGGSPLLGAIESERPAEAHFTVGSPVVNVFRGSPPSNGGMSGRNIPPSNSSTGIVAIHRDGSTINVDVQVRAVNSHLDTVYALWITYDRSFGVPKSKQNLHPSAPSSISASPNLAPSDVPSTSSSEKDRDRAIDEAALRLAGLMDESVAETRTSPKQVKMPSPVFASATSTSIDDYEILDSLGDGAYGYVRLAVKKNDPKKTKVVVKYIVKSRILVDCWTRDKELGLVPLEVHILHYLTSIRHPNVVHMIEHFEDPDFCYIVMSLHGFGMDLFDYIELNQTLPEEEIRSIFYQTVLGIRHLHRNGIVHRDIKDENLILDEELRVQLIDFGSSAYIKDGKKFDTFCGTLDYAAPEVLTGHKYTGPPQDCWALGILLYTLTYKENPFYNIDEIISRELRVPFVMSEDSIDLIRFILDRDVKARPTIDEIEQHRWFDNIRAKYNTEA</sequence>
<dbReference type="GO" id="GO:0035556">
    <property type="term" value="P:intracellular signal transduction"/>
    <property type="evidence" value="ECO:0007669"/>
    <property type="project" value="TreeGrafter"/>
</dbReference>
<keyword evidence="8" id="KW-0418">Kinase</keyword>
<feature type="compositionally biased region" description="Polar residues" evidence="13">
    <location>
        <begin position="1"/>
        <end position="14"/>
    </location>
</feature>
<dbReference type="GO" id="GO:0005829">
    <property type="term" value="C:cytosol"/>
    <property type="evidence" value="ECO:0007669"/>
    <property type="project" value="TreeGrafter"/>
</dbReference>
<dbReference type="FunFam" id="1.10.510.10:FF:000320">
    <property type="entry name" value="Serine/threonine protein kinase"/>
    <property type="match status" value="1"/>
</dbReference>
<comment type="catalytic activity">
    <reaction evidence="11">
        <text>L-seryl-[protein] + ATP = O-phospho-L-seryl-[protein] + ADP + H(+)</text>
        <dbReference type="Rhea" id="RHEA:17989"/>
        <dbReference type="Rhea" id="RHEA-COMP:9863"/>
        <dbReference type="Rhea" id="RHEA-COMP:11604"/>
        <dbReference type="ChEBI" id="CHEBI:15378"/>
        <dbReference type="ChEBI" id="CHEBI:29999"/>
        <dbReference type="ChEBI" id="CHEBI:30616"/>
        <dbReference type="ChEBI" id="CHEBI:83421"/>
        <dbReference type="ChEBI" id="CHEBI:456216"/>
        <dbReference type="EC" id="2.7.11.1"/>
    </reaction>
</comment>
<reference evidence="15 16" key="1">
    <citation type="journal article" date="2019" name="Sci. Rep.">
        <title>Comparative genomics of chytrid fungi reveal insights into the obligate biotrophic and pathogenic lifestyle of Synchytrium endobioticum.</title>
        <authorList>
            <person name="van de Vossenberg B.T.L.H."/>
            <person name="Warris S."/>
            <person name="Nguyen H.D.T."/>
            <person name="van Gent-Pelzer M.P.E."/>
            <person name="Joly D.L."/>
            <person name="van de Geest H.C."/>
            <person name="Bonants P.J.M."/>
            <person name="Smith D.S."/>
            <person name="Levesque C.A."/>
            <person name="van der Lee T.A.J."/>
        </authorList>
    </citation>
    <scope>NUCLEOTIDE SEQUENCE [LARGE SCALE GENOMIC DNA]</scope>
    <source>
        <strain evidence="15 16">JEL517</strain>
    </source>
</reference>
<feature type="region of interest" description="Disordered" evidence="13">
    <location>
        <begin position="287"/>
        <end position="306"/>
    </location>
</feature>
<evidence type="ECO:0000256" key="6">
    <source>
        <dbReference type="ARBA" id="ARBA00022679"/>
    </source>
</evidence>
<comment type="subcellular location">
    <subcellularLocation>
        <location evidence="1">Cytoplasm</location>
    </subcellularLocation>
</comment>
<dbReference type="PROSITE" id="PS50011">
    <property type="entry name" value="PROTEIN_KINASE_DOM"/>
    <property type="match status" value="1"/>
</dbReference>
<feature type="compositionally biased region" description="Low complexity" evidence="13">
    <location>
        <begin position="793"/>
        <end position="808"/>
    </location>
</feature>
<dbReference type="OrthoDB" id="10252171at2759"/>
<keyword evidence="5" id="KW-0597">Phosphoprotein</keyword>